<gene>
    <name evidence="1" type="ORF">C7M71_029865</name>
</gene>
<protein>
    <submittedName>
        <fullName evidence="1">MarR family transcriptional regulator</fullName>
    </submittedName>
</protein>
<dbReference type="OrthoDB" id="3216907at2"/>
<dbReference type="InterPro" id="IPR036390">
    <property type="entry name" value="WH_DNA-bd_sf"/>
</dbReference>
<accession>A0A345T4Q9</accession>
<dbReference type="AlphaFoldDB" id="A0A345T4Q9"/>
<evidence type="ECO:0000313" key="1">
    <source>
        <dbReference type="EMBL" id="AXI80964.1"/>
    </source>
</evidence>
<dbReference type="Proteomes" id="UP000249340">
    <property type="component" value="Chromosome"/>
</dbReference>
<evidence type="ECO:0000313" key="2">
    <source>
        <dbReference type="Proteomes" id="UP000249340"/>
    </source>
</evidence>
<dbReference type="RefSeq" id="WP_111490486.1">
    <property type="nucleotide sequence ID" value="NZ_CP031264.1"/>
</dbReference>
<reference evidence="2" key="1">
    <citation type="submission" date="2018-07" db="EMBL/GenBank/DDBJ databases">
        <title>Streptacidiphilus bronchialis DSM 106435 chromosome.</title>
        <authorList>
            <person name="Batra D."/>
            <person name="Gulvik C.A."/>
        </authorList>
    </citation>
    <scope>NUCLEOTIDE SEQUENCE [LARGE SCALE GENOMIC DNA]</scope>
    <source>
        <strain evidence="2">DSM 106435</strain>
    </source>
</reference>
<dbReference type="SUPFAM" id="SSF46785">
    <property type="entry name" value="Winged helix' DNA-binding domain"/>
    <property type="match status" value="1"/>
</dbReference>
<sequence length="86" mass="9084">MIRIQSPRNRISWPPDGRAVLVSLTPHGRKLTDQCTAEISCRITTLTDHLTPTQRTQLTRLATALVRRAGADGAGGQGPVVAGAAG</sequence>
<name>A0A345T4Q9_9ACTN</name>
<keyword evidence="2" id="KW-1185">Reference proteome</keyword>
<organism evidence="1 2">
    <name type="scientific">Peterkaempfera bronchialis</name>
    <dbReference type="NCBI Taxonomy" id="2126346"/>
    <lineage>
        <taxon>Bacteria</taxon>
        <taxon>Bacillati</taxon>
        <taxon>Actinomycetota</taxon>
        <taxon>Actinomycetes</taxon>
        <taxon>Kitasatosporales</taxon>
        <taxon>Streptomycetaceae</taxon>
        <taxon>Peterkaempfera</taxon>
    </lineage>
</organism>
<dbReference type="KEGG" id="stri:C7M71_029865"/>
<dbReference type="EMBL" id="CP031264">
    <property type="protein sequence ID" value="AXI80964.1"/>
    <property type="molecule type" value="Genomic_DNA"/>
</dbReference>
<proteinExistence type="predicted"/>
<dbReference type="InterPro" id="IPR036388">
    <property type="entry name" value="WH-like_DNA-bd_sf"/>
</dbReference>
<dbReference type="Gene3D" id="1.10.10.10">
    <property type="entry name" value="Winged helix-like DNA-binding domain superfamily/Winged helix DNA-binding domain"/>
    <property type="match status" value="1"/>
</dbReference>